<dbReference type="AlphaFoldDB" id="A0A914CFG5"/>
<protein>
    <submittedName>
        <fullName evidence="3">Uncharacterized protein</fullName>
    </submittedName>
</protein>
<name>A0A914CFG5_9BILA</name>
<evidence type="ECO:0000256" key="1">
    <source>
        <dbReference type="SAM" id="MobiDB-lite"/>
    </source>
</evidence>
<dbReference type="WBParaSite" id="ACRNAN_scaffold101.g32078.t1">
    <property type="protein sequence ID" value="ACRNAN_scaffold101.g32078.t1"/>
    <property type="gene ID" value="ACRNAN_scaffold101.g32078"/>
</dbReference>
<feature type="region of interest" description="Disordered" evidence="1">
    <location>
        <begin position="101"/>
        <end position="122"/>
    </location>
</feature>
<sequence>MAKPIKRVSRDELDFSHFQHVPSSKTKYDINGNFDQSRKKRNYRQNREDQFRNNNGRAHENLTRNSGFTRLLLERQYGFDCPLFLTDWDDPDLAAKLEKELIDGPPNEHGAKPSETKTENSKMMNSFGKSTDDEAGLYAPSENSLPVKSKNSRFLSAKPDDFENDVTLSNKNKLPTIPENETNLAGIIANLEGKEKSPEPVSKHELCEFDPKAVSKSHPMFRFFNIGQLVVIDQLIHPATQIAFLHGEKDAVSEVLIGNIWWLMRNRLKNSCVLVFCSPKEVEFVKWTKNVCSYDGYEAFPCELFSDDYASFEASSLDRQPRIIFADFKLWKKHQENLKSKDLLTKITHVVVTEIREVPYAGLLEVLKPLENLTQLFLGMDAENKMTRPEDSVAAHILKENVDQPKNIPVRQLVTIVKLEDIFRGYEMCWP</sequence>
<feature type="compositionally biased region" description="Basic and acidic residues" evidence="1">
    <location>
        <begin position="45"/>
        <end position="60"/>
    </location>
</feature>
<evidence type="ECO:0000313" key="3">
    <source>
        <dbReference type="WBParaSite" id="ACRNAN_scaffold101.g32078.t1"/>
    </source>
</evidence>
<feature type="region of interest" description="Disordered" evidence="1">
    <location>
        <begin position="27"/>
        <end position="60"/>
    </location>
</feature>
<reference evidence="3" key="1">
    <citation type="submission" date="2022-11" db="UniProtKB">
        <authorList>
            <consortium name="WormBaseParasite"/>
        </authorList>
    </citation>
    <scope>IDENTIFICATION</scope>
</reference>
<evidence type="ECO:0000313" key="2">
    <source>
        <dbReference type="Proteomes" id="UP000887540"/>
    </source>
</evidence>
<accession>A0A914CFG5</accession>
<organism evidence="2 3">
    <name type="scientific">Acrobeloides nanus</name>
    <dbReference type="NCBI Taxonomy" id="290746"/>
    <lineage>
        <taxon>Eukaryota</taxon>
        <taxon>Metazoa</taxon>
        <taxon>Ecdysozoa</taxon>
        <taxon>Nematoda</taxon>
        <taxon>Chromadorea</taxon>
        <taxon>Rhabditida</taxon>
        <taxon>Tylenchina</taxon>
        <taxon>Cephalobomorpha</taxon>
        <taxon>Cephaloboidea</taxon>
        <taxon>Cephalobidae</taxon>
        <taxon>Acrobeloides</taxon>
    </lineage>
</organism>
<dbReference type="Proteomes" id="UP000887540">
    <property type="component" value="Unplaced"/>
</dbReference>
<proteinExistence type="predicted"/>
<keyword evidence="2" id="KW-1185">Reference proteome</keyword>
<feature type="compositionally biased region" description="Basic and acidic residues" evidence="1">
    <location>
        <begin position="109"/>
        <end position="120"/>
    </location>
</feature>